<reference evidence="1" key="1">
    <citation type="submission" date="2021-01" db="EMBL/GenBank/DDBJ databases">
        <authorList>
            <consortium name="Genoscope - CEA"/>
            <person name="William W."/>
        </authorList>
    </citation>
    <scope>NUCLEOTIDE SEQUENCE</scope>
</reference>
<dbReference type="AlphaFoldDB" id="A0A8S1VJY5"/>
<dbReference type="OrthoDB" id="313446at2759"/>
<gene>
    <name evidence="1" type="ORF">POCTA_138.1.T0670124</name>
</gene>
<proteinExistence type="predicted"/>
<evidence type="ECO:0000313" key="2">
    <source>
        <dbReference type="Proteomes" id="UP000683925"/>
    </source>
</evidence>
<accession>A0A8S1VJY5</accession>
<organism evidence="1 2">
    <name type="scientific">Paramecium octaurelia</name>
    <dbReference type="NCBI Taxonomy" id="43137"/>
    <lineage>
        <taxon>Eukaryota</taxon>
        <taxon>Sar</taxon>
        <taxon>Alveolata</taxon>
        <taxon>Ciliophora</taxon>
        <taxon>Intramacronucleata</taxon>
        <taxon>Oligohymenophorea</taxon>
        <taxon>Peniculida</taxon>
        <taxon>Parameciidae</taxon>
        <taxon>Paramecium</taxon>
    </lineage>
</organism>
<keyword evidence="2" id="KW-1185">Reference proteome</keyword>
<dbReference type="Proteomes" id="UP000683925">
    <property type="component" value="Unassembled WGS sequence"/>
</dbReference>
<name>A0A8S1VJY5_PAROT</name>
<protein>
    <submittedName>
        <fullName evidence="1">Uncharacterized protein</fullName>
    </submittedName>
</protein>
<dbReference type="EMBL" id="CAJJDP010000066">
    <property type="protein sequence ID" value="CAD8176505.1"/>
    <property type="molecule type" value="Genomic_DNA"/>
</dbReference>
<evidence type="ECO:0000313" key="1">
    <source>
        <dbReference type="EMBL" id="CAD8176505.1"/>
    </source>
</evidence>
<sequence>MVTCVDEQSHELVKGWILNISPIVPPISQVFDIQAPRDSMKTYIVKYAKNKIMKSFQFLNHPIQKYQKYLFKHNRYKMLHYRFIELVKWIKQKLKFLLVMKIDQEIHLIVCYLESLIFKYSKFIYI</sequence>
<comment type="caution">
    <text evidence="1">The sequence shown here is derived from an EMBL/GenBank/DDBJ whole genome shotgun (WGS) entry which is preliminary data.</text>
</comment>